<dbReference type="AlphaFoldDB" id="A0A560DN99"/>
<keyword evidence="3" id="KW-1185">Reference proteome</keyword>
<evidence type="ECO:0000256" key="1">
    <source>
        <dbReference type="SAM" id="MobiDB-lite"/>
    </source>
</evidence>
<accession>A0A560DN99</accession>
<comment type="caution">
    <text evidence="2">The sequence shown here is derived from an EMBL/GenBank/DDBJ whole genome shotgun (WGS) entry which is preliminary data.</text>
</comment>
<feature type="region of interest" description="Disordered" evidence="1">
    <location>
        <begin position="43"/>
        <end position="67"/>
    </location>
</feature>
<name>A0A560DN99_9BRAD</name>
<dbReference type="Proteomes" id="UP000319949">
    <property type="component" value="Unassembled WGS sequence"/>
</dbReference>
<dbReference type="EMBL" id="VITK01000005">
    <property type="protein sequence ID" value="TWA98593.1"/>
    <property type="molecule type" value="Genomic_DNA"/>
</dbReference>
<reference evidence="2 3" key="1">
    <citation type="submission" date="2019-06" db="EMBL/GenBank/DDBJ databases">
        <title>Genomic Encyclopedia of Type Strains, Phase IV (KMG-V): Genome sequencing to study the core and pangenomes of soil and plant-associated prokaryotes.</title>
        <authorList>
            <person name="Whitman W."/>
        </authorList>
    </citation>
    <scope>NUCLEOTIDE SEQUENCE [LARGE SCALE GENOMIC DNA]</scope>
    <source>
        <strain evidence="2 3">BR 510</strain>
    </source>
</reference>
<organism evidence="2 3">
    <name type="scientific">Bradyrhizobium stylosanthis</name>
    <dbReference type="NCBI Taxonomy" id="1803665"/>
    <lineage>
        <taxon>Bacteria</taxon>
        <taxon>Pseudomonadati</taxon>
        <taxon>Pseudomonadota</taxon>
        <taxon>Alphaproteobacteria</taxon>
        <taxon>Hyphomicrobiales</taxon>
        <taxon>Nitrobacteraceae</taxon>
        <taxon>Bradyrhizobium</taxon>
    </lineage>
</organism>
<evidence type="ECO:0000313" key="2">
    <source>
        <dbReference type="EMBL" id="TWA98593.1"/>
    </source>
</evidence>
<protein>
    <submittedName>
        <fullName evidence="2">Uncharacterized protein</fullName>
    </submittedName>
</protein>
<gene>
    <name evidence="2" type="ORF">FBZ96_105271</name>
</gene>
<sequence length="104" mass="12093">MVIIDPNCIDCGKRRSGTVDQAQRDYYRIASLQFERLDRSFQSIAGRKPRTRAQYPSPPEKLSPRQIPRYRIRIGHEPIVQFVSVIRHDIVPASDRLGEMLSDR</sequence>
<evidence type="ECO:0000313" key="3">
    <source>
        <dbReference type="Proteomes" id="UP000319949"/>
    </source>
</evidence>
<proteinExistence type="predicted"/>
<dbReference type="RefSeq" id="WP_145664753.1">
    <property type="nucleotide sequence ID" value="NZ_VITK01000005.1"/>
</dbReference>